<evidence type="ECO:0000256" key="1">
    <source>
        <dbReference type="SAM" id="MobiDB-lite"/>
    </source>
</evidence>
<evidence type="ECO:0000313" key="2">
    <source>
        <dbReference type="EMBL" id="WWC41288.1"/>
    </source>
</evidence>
<feature type="compositionally biased region" description="Low complexity" evidence="1">
    <location>
        <begin position="162"/>
        <end position="192"/>
    </location>
</feature>
<gene>
    <name evidence="2" type="ORF">CVIC9261_06175</name>
</gene>
<sequence>MPKQIVLHYAGSYVERPHTITFDSEREYQKFIEEKGYRLKPNVEYGVFTLNSILRTQFQQSSIEIEDVSEADKPDISTVTPPTIDIKYPQCGCTQDKEEDNNQGNNQEGTNTPPKDEEGDDGDVIVVGGEDENQNDTTQGTDPTTPPADDQEDVVVIGGDEGTQNPTTDTTGTNTETGTTDNTTDDTQNTDQESGEGFDRVSEVVSFGDEVTGNDGQESQDSGESEIIIPDEGSNESTTPTPGDEDIIVL</sequence>
<accession>A0ABZ2E6G2</accession>
<dbReference type="Proteomes" id="UP001318120">
    <property type="component" value="Chromosome"/>
</dbReference>
<dbReference type="RefSeq" id="WP_086302562.1">
    <property type="nucleotide sequence ID" value="NZ_CP144916.1"/>
</dbReference>
<proteinExistence type="predicted"/>
<dbReference type="GeneID" id="93113679"/>
<organism evidence="2 3">
    <name type="scientific">Campylobacter vicugnae</name>
    <dbReference type="NCBI Taxonomy" id="1660076"/>
    <lineage>
        <taxon>Bacteria</taxon>
        <taxon>Pseudomonadati</taxon>
        <taxon>Campylobacterota</taxon>
        <taxon>Epsilonproteobacteria</taxon>
        <taxon>Campylobacterales</taxon>
        <taxon>Campylobacteraceae</taxon>
        <taxon>Campylobacter</taxon>
    </lineage>
</organism>
<feature type="region of interest" description="Disordered" evidence="1">
    <location>
        <begin position="69"/>
        <end position="250"/>
    </location>
</feature>
<protein>
    <submittedName>
        <fullName evidence="2">Uncharacterized protein</fullName>
    </submittedName>
</protein>
<feature type="compositionally biased region" description="Acidic residues" evidence="1">
    <location>
        <begin position="117"/>
        <end position="134"/>
    </location>
</feature>
<reference evidence="2 3" key="1">
    <citation type="journal article" date="2017" name="Genome Biol. Evol.">
        <title>Comparative Genomic Analysis Identifies a Campylobacter Clade Deficient in Selenium Metabolism.</title>
        <authorList>
            <person name="Miller W.G."/>
            <person name="Yee E."/>
            <person name="Lopes B.S."/>
            <person name="Chapman M.H."/>
            <person name="Huynh S."/>
            <person name="Bono J.L."/>
            <person name="Parker C.T."/>
            <person name="Strachan N.J.C."/>
            <person name="Forbes K.J."/>
        </authorList>
    </citation>
    <scope>NUCLEOTIDE SEQUENCE [LARGE SCALE GENOMIC DNA]</scope>
    <source>
        <strain evidence="2 3">RM9261</strain>
    </source>
</reference>
<feature type="compositionally biased region" description="Low complexity" evidence="1">
    <location>
        <begin position="102"/>
        <end position="112"/>
    </location>
</feature>
<dbReference type="EMBL" id="CP144916">
    <property type="protein sequence ID" value="WWC41288.1"/>
    <property type="molecule type" value="Genomic_DNA"/>
</dbReference>
<keyword evidence="3" id="KW-1185">Reference proteome</keyword>
<evidence type="ECO:0000313" key="3">
    <source>
        <dbReference type="Proteomes" id="UP001318120"/>
    </source>
</evidence>
<name>A0ABZ2E6G2_9BACT</name>